<dbReference type="RefSeq" id="WP_203899229.1">
    <property type="nucleotide sequence ID" value="NZ_BOPF01000008.1"/>
</dbReference>
<organism evidence="2 3">
    <name type="scientific">Virgisporangium aliadipatigenens</name>
    <dbReference type="NCBI Taxonomy" id="741659"/>
    <lineage>
        <taxon>Bacteria</taxon>
        <taxon>Bacillati</taxon>
        <taxon>Actinomycetota</taxon>
        <taxon>Actinomycetes</taxon>
        <taxon>Micromonosporales</taxon>
        <taxon>Micromonosporaceae</taxon>
        <taxon>Virgisporangium</taxon>
    </lineage>
</organism>
<evidence type="ECO:0000259" key="1">
    <source>
        <dbReference type="Pfam" id="PF01717"/>
    </source>
</evidence>
<dbReference type="GO" id="GO:0008270">
    <property type="term" value="F:zinc ion binding"/>
    <property type="evidence" value="ECO:0007669"/>
    <property type="project" value="InterPro"/>
</dbReference>
<dbReference type="Gene3D" id="3.20.20.210">
    <property type="match status" value="1"/>
</dbReference>
<accession>A0A8J4DQU1</accession>
<evidence type="ECO:0000313" key="2">
    <source>
        <dbReference type="EMBL" id="GIJ45672.1"/>
    </source>
</evidence>
<name>A0A8J4DQU1_9ACTN</name>
<dbReference type="AlphaFoldDB" id="A0A8J4DQU1"/>
<proteinExistence type="predicted"/>
<dbReference type="EMBL" id="BOPF01000008">
    <property type="protein sequence ID" value="GIJ45672.1"/>
    <property type="molecule type" value="Genomic_DNA"/>
</dbReference>
<dbReference type="InterPro" id="IPR038071">
    <property type="entry name" value="UROD/MetE-like_sf"/>
</dbReference>
<feature type="domain" description="Cobalamin-independent methionine synthase MetE C-terminal/archaeal" evidence="1">
    <location>
        <begin position="11"/>
        <end position="322"/>
    </location>
</feature>
<sequence>MSDALWPAGAATGIGSLPGTDIAESLRVVLGELPDLPHLPELPARGPGADMIGRGAALLTELPVEVYAGRWKFANRPGRDLRRAWDLLERDLDALYEQAGDFTGTFKVQVTGPWTLAASVELPLGGRALRDHGAAREIAESLADGVRRHLAQVKARIPHATLLLQLDEPSLPSVLSGRVPTDSGLHTYRSVDVSTARSALGAVVEAAGVPVIVHCCAEDVPLEMIREAGARGVAIDLALVADLDALGEAIDAGTVLVAGAADPRRPAPSSAAIADRVRTVWHKLGFSSTLLVERVAVSASCGLAGASPASARALLAACRDAGRRLADDALA</sequence>
<dbReference type="CDD" id="cd03310">
    <property type="entry name" value="CIMS_like"/>
    <property type="match status" value="1"/>
</dbReference>
<dbReference type="GO" id="GO:0009086">
    <property type="term" value="P:methionine biosynthetic process"/>
    <property type="evidence" value="ECO:0007669"/>
    <property type="project" value="InterPro"/>
</dbReference>
<dbReference type="Pfam" id="PF01717">
    <property type="entry name" value="Meth_synt_2"/>
    <property type="match status" value="1"/>
</dbReference>
<keyword evidence="3" id="KW-1185">Reference proteome</keyword>
<reference evidence="2" key="1">
    <citation type="submission" date="2021-01" db="EMBL/GenBank/DDBJ databases">
        <title>Whole genome shotgun sequence of Virgisporangium aliadipatigenens NBRC 105644.</title>
        <authorList>
            <person name="Komaki H."/>
            <person name="Tamura T."/>
        </authorList>
    </citation>
    <scope>NUCLEOTIDE SEQUENCE</scope>
    <source>
        <strain evidence="2">NBRC 105644</strain>
    </source>
</reference>
<protein>
    <recommendedName>
        <fullName evidence="1">Cobalamin-independent methionine synthase MetE C-terminal/archaeal domain-containing protein</fullName>
    </recommendedName>
</protein>
<dbReference type="SUPFAM" id="SSF51726">
    <property type="entry name" value="UROD/MetE-like"/>
    <property type="match status" value="1"/>
</dbReference>
<evidence type="ECO:0000313" key="3">
    <source>
        <dbReference type="Proteomes" id="UP000619260"/>
    </source>
</evidence>
<dbReference type="InterPro" id="IPR002629">
    <property type="entry name" value="Met_Synth_C/arc"/>
</dbReference>
<dbReference type="Proteomes" id="UP000619260">
    <property type="component" value="Unassembled WGS sequence"/>
</dbReference>
<comment type="caution">
    <text evidence="2">The sequence shown here is derived from an EMBL/GenBank/DDBJ whole genome shotgun (WGS) entry which is preliminary data.</text>
</comment>
<dbReference type="GO" id="GO:0003871">
    <property type="term" value="F:5-methyltetrahydropteroyltriglutamate-homocysteine S-methyltransferase activity"/>
    <property type="evidence" value="ECO:0007669"/>
    <property type="project" value="InterPro"/>
</dbReference>
<gene>
    <name evidence="2" type="ORF">Val02_25580</name>
</gene>